<evidence type="ECO:0000313" key="2">
    <source>
        <dbReference type="EMBL" id="JAG33486.1"/>
    </source>
</evidence>
<reference evidence="2" key="1">
    <citation type="journal article" date="2014" name="PLoS ONE">
        <title>Transcriptome-Based Identification of ABC Transporters in the Western Tarnished Plant Bug Lygus hesperus.</title>
        <authorList>
            <person name="Hull J.J."/>
            <person name="Chaney K."/>
            <person name="Geib S.M."/>
            <person name="Fabrick J.A."/>
            <person name="Brent C.S."/>
            <person name="Walsh D."/>
            <person name="Lavine L.C."/>
        </authorList>
    </citation>
    <scope>NUCLEOTIDE SEQUENCE</scope>
</reference>
<feature type="region of interest" description="Disordered" evidence="1">
    <location>
        <begin position="80"/>
        <end position="106"/>
    </location>
</feature>
<gene>
    <name evidence="2" type="primary">purH_0</name>
    <name evidence="2" type="ORF">CM83_101701</name>
</gene>
<organism evidence="2">
    <name type="scientific">Lygus hesperus</name>
    <name type="common">Western plant bug</name>
    <dbReference type="NCBI Taxonomy" id="30085"/>
    <lineage>
        <taxon>Eukaryota</taxon>
        <taxon>Metazoa</taxon>
        <taxon>Ecdysozoa</taxon>
        <taxon>Arthropoda</taxon>
        <taxon>Hexapoda</taxon>
        <taxon>Insecta</taxon>
        <taxon>Pterygota</taxon>
        <taxon>Neoptera</taxon>
        <taxon>Paraneoptera</taxon>
        <taxon>Hemiptera</taxon>
        <taxon>Heteroptera</taxon>
        <taxon>Panheteroptera</taxon>
        <taxon>Cimicomorpha</taxon>
        <taxon>Miridae</taxon>
        <taxon>Mirini</taxon>
        <taxon>Lygus</taxon>
    </lineage>
</organism>
<name>A0A0A9YPD8_LYGHE</name>
<protein>
    <submittedName>
        <fullName evidence="2">Bifunctional purine biosynthesis protein PurH</fullName>
    </submittedName>
</protein>
<feature type="compositionally biased region" description="Basic and acidic residues" evidence="1">
    <location>
        <begin position="83"/>
        <end position="106"/>
    </location>
</feature>
<evidence type="ECO:0000256" key="1">
    <source>
        <dbReference type="SAM" id="MobiDB-lite"/>
    </source>
</evidence>
<dbReference type="AlphaFoldDB" id="A0A0A9YPD8"/>
<dbReference type="EMBL" id="GBHO01010118">
    <property type="protein sequence ID" value="JAG33486.1"/>
    <property type="molecule type" value="Transcribed_RNA"/>
</dbReference>
<reference evidence="2" key="2">
    <citation type="submission" date="2014-07" db="EMBL/GenBank/DDBJ databases">
        <authorList>
            <person name="Hull J."/>
        </authorList>
    </citation>
    <scope>NUCLEOTIDE SEQUENCE</scope>
</reference>
<sequence>MLESERVKQELMILQRGFGIVQANAQVPEFLKDIPPNTTDTITNKVVDDNILIDTDHNSISAELTKPVTVTQSHLDIPVEVPPDLHMDSDSDTISKDTRGIEDEAM</sequence>
<accession>A0A0A9YPD8</accession>
<proteinExistence type="predicted"/>